<reference evidence="4" key="1">
    <citation type="journal article" date="2019" name="Int. J. Syst. Evol. Microbiol.">
        <title>The Global Catalogue of Microorganisms (GCM) 10K type strain sequencing project: providing services to taxonomists for standard genome sequencing and annotation.</title>
        <authorList>
            <consortium name="The Broad Institute Genomics Platform"/>
            <consortium name="The Broad Institute Genome Sequencing Center for Infectious Disease"/>
            <person name="Wu L."/>
            <person name="Ma J."/>
        </authorList>
    </citation>
    <scope>NUCLEOTIDE SEQUENCE [LARGE SCALE GENOMIC DNA]</scope>
    <source>
        <strain evidence="4">CGMCC 1.15942</strain>
    </source>
</reference>
<evidence type="ECO:0000313" key="3">
    <source>
        <dbReference type="EMBL" id="GGC94162.1"/>
    </source>
</evidence>
<keyword evidence="1" id="KW-1133">Transmembrane helix</keyword>
<protein>
    <recommendedName>
        <fullName evidence="2">WxL Interacting Protein host binding domain-containing protein</fullName>
    </recommendedName>
</protein>
<name>A0ABQ1PBT9_9ENTE</name>
<feature type="transmembrane region" description="Helical" evidence="1">
    <location>
        <begin position="60"/>
        <end position="79"/>
    </location>
</feature>
<proteinExistence type="predicted"/>
<accession>A0ABQ1PBT9</accession>
<dbReference type="InterPro" id="IPR021759">
    <property type="entry name" value="WxLIP_HBD"/>
</dbReference>
<sequence length="86" mass="10283">MKVRKWNGQFESGKYVYNINLKDDAGNQWEFDKEFEIKSEEAEKLNKTSVDEKKTSIKDYLLYIIVLFIVILGALIWIIRKKNKHE</sequence>
<keyword evidence="4" id="KW-1185">Reference proteome</keyword>
<dbReference type="RefSeq" id="WP_088269798.1">
    <property type="nucleotide sequence ID" value="NZ_BMKI01000005.1"/>
</dbReference>
<evidence type="ECO:0000256" key="1">
    <source>
        <dbReference type="SAM" id="Phobius"/>
    </source>
</evidence>
<feature type="domain" description="WxL Interacting Protein host binding" evidence="2">
    <location>
        <begin position="6"/>
        <end position="47"/>
    </location>
</feature>
<keyword evidence="1" id="KW-0812">Transmembrane</keyword>
<dbReference type="Proteomes" id="UP000630615">
    <property type="component" value="Unassembled WGS sequence"/>
</dbReference>
<evidence type="ECO:0000259" key="2">
    <source>
        <dbReference type="Pfam" id="PF11797"/>
    </source>
</evidence>
<organism evidence="3 4">
    <name type="scientific">Enterococcus wangshanyuanii</name>
    <dbReference type="NCBI Taxonomy" id="2005703"/>
    <lineage>
        <taxon>Bacteria</taxon>
        <taxon>Bacillati</taxon>
        <taxon>Bacillota</taxon>
        <taxon>Bacilli</taxon>
        <taxon>Lactobacillales</taxon>
        <taxon>Enterococcaceae</taxon>
        <taxon>Enterococcus</taxon>
    </lineage>
</organism>
<evidence type="ECO:0000313" key="4">
    <source>
        <dbReference type="Proteomes" id="UP000630615"/>
    </source>
</evidence>
<dbReference type="Pfam" id="PF11797">
    <property type="entry name" value="WxLIP_HBD"/>
    <property type="match status" value="1"/>
</dbReference>
<keyword evidence="1" id="KW-0472">Membrane</keyword>
<comment type="caution">
    <text evidence="3">The sequence shown here is derived from an EMBL/GenBank/DDBJ whole genome shotgun (WGS) entry which is preliminary data.</text>
</comment>
<dbReference type="EMBL" id="BMKI01000005">
    <property type="protein sequence ID" value="GGC94162.1"/>
    <property type="molecule type" value="Genomic_DNA"/>
</dbReference>
<gene>
    <name evidence="3" type="ORF">GCM10011573_24740</name>
</gene>